<dbReference type="CDD" id="cd12172">
    <property type="entry name" value="PGDH_like_2"/>
    <property type="match status" value="1"/>
</dbReference>
<dbReference type="InterPro" id="IPR029752">
    <property type="entry name" value="D-isomer_DH_CS1"/>
</dbReference>
<dbReference type="GO" id="GO:0051287">
    <property type="term" value="F:NAD binding"/>
    <property type="evidence" value="ECO:0007669"/>
    <property type="project" value="InterPro"/>
</dbReference>
<keyword evidence="2" id="KW-0028">Amino-acid biosynthesis</keyword>
<dbReference type="InterPro" id="IPR006139">
    <property type="entry name" value="D-isomer_2_OHA_DH_cat_dom"/>
</dbReference>
<evidence type="ECO:0000256" key="4">
    <source>
        <dbReference type="ARBA" id="ARBA00023027"/>
    </source>
</evidence>
<sequence length="321" mass="35652">MDKKKILVGVSNYKKNCPKARQMLLDKGYELIELDREDPYTKEELMQISGDIDGVIAGMEPWCEEVFQTAPKLKVVARFGVGFDTVDLDAAKKHGVIACNVRSFMLSNSVAEYALTLMLTAMKNIIPMDKVMHENKWDRFTGSQLYGKTVGIMGFGAIGQCFARTIQGFNVKILAYDPFPNEKAAKELNVTFASKEELLKQCDCITLHIPNTPENYHFIDKAELDIMKDGVVIVNTARGPAWNLDAVYEAVKSGKVGAAGVDVYEQEPPEKDMPILQCPNVVFQPHSSSETWESKEAVSMDCAQCVIDALEGRIPKTALNV</sequence>
<evidence type="ECO:0000256" key="1">
    <source>
        <dbReference type="ARBA" id="ARBA00005854"/>
    </source>
</evidence>
<dbReference type="Pfam" id="PF00389">
    <property type="entry name" value="2-Hacid_dh"/>
    <property type="match status" value="1"/>
</dbReference>
<feature type="domain" description="D-isomer specific 2-hydroxyacid dehydrogenase NAD-binding" evidence="7">
    <location>
        <begin position="115"/>
        <end position="287"/>
    </location>
</feature>
<evidence type="ECO:0000259" key="7">
    <source>
        <dbReference type="Pfam" id="PF02826"/>
    </source>
</evidence>
<keyword evidence="3 5" id="KW-0560">Oxidoreductase</keyword>
<dbReference type="RefSeq" id="WP_231063503.1">
    <property type="nucleotide sequence ID" value="NZ_JAJNOR010000011.1"/>
</dbReference>
<evidence type="ECO:0000256" key="3">
    <source>
        <dbReference type="ARBA" id="ARBA00023002"/>
    </source>
</evidence>
<evidence type="ECO:0000256" key="2">
    <source>
        <dbReference type="ARBA" id="ARBA00022605"/>
    </source>
</evidence>
<comment type="similarity">
    <text evidence="1 5">Belongs to the D-isomer specific 2-hydroxyacid dehydrogenase family.</text>
</comment>
<dbReference type="InterPro" id="IPR006140">
    <property type="entry name" value="D-isomer_DH_NAD-bd"/>
</dbReference>
<accession>A0AAP2WAQ4</accession>
<dbReference type="FunFam" id="3.40.50.720:FF:000203">
    <property type="entry name" value="D-3-phosphoglycerate dehydrogenase (SerA)"/>
    <property type="match status" value="1"/>
</dbReference>
<dbReference type="InterPro" id="IPR036291">
    <property type="entry name" value="NAD(P)-bd_dom_sf"/>
</dbReference>
<dbReference type="PANTHER" id="PTHR42789:SF1">
    <property type="entry name" value="D-ISOMER SPECIFIC 2-HYDROXYACID DEHYDROGENASE FAMILY PROTEIN (AFU_ORTHOLOGUE AFUA_6G10090)"/>
    <property type="match status" value="1"/>
</dbReference>
<reference evidence="8 9" key="1">
    <citation type="submission" date="2021-11" db="EMBL/GenBank/DDBJ databases">
        <title>Lacrimispora sp. nov. NSJ-141 isolated from human feces.</title>
        <authorList>
            <person name="Abdugheni R."/>
        </authorList>
    </citation>
    <scope>NUCLEOTIDE SEQUENCE [LARGE SCALE GENOMIC DNA]</scope>
    <source>
        <strain evidence="8 9">NSJ-141</strain>
    </source>
</reference>
<dbReference type="InterPro" id="IPR050857">
    <property type="entry name" value="D-2-hydroxyacid_DH"/>
</dbReference>
<evidence type="ECO:0000313" key="9">
    <source>
        <dbReference type="Proteomes" id="UP001299265"/>
    </source>
</evidence>
<feature type="domain" description="D-isomer specific 2-hydroxyacid dehydrogenase catalytic" evidence="6">
    <location>
        <begin position="17"/>
        <end position="320"/>
    </location>
</feature>
<protein>
    <submittedName>
        <fullName evidence="8">Phosphoglycerate dehydrogenase</fullName>
    </submittedName>
</protein>
<gene>
    <name evidence="8" type="ORF">LQE92_13690</name>
</gene>
<evidence type="ECO:0000313" key="8">
    <source>
        <dbReference type="EMBL" id="MCD2493659.1"/>
    </source>
</evidence>
<dbReference type="GO" id="GO:0008652">
    <property type="term" value="P:amino acid biosynthetic process"/>
    <property type="evidence" value="ECO:0007669"/>
    <property type="project" value="UniProtKB-KW"/>
</dbReference>
<dbReference type="GO" id="GO:0016616">
    <property type="term" value="F:oxidoreductase activity, acting on the CH-OH group of donors, NAD or NADP as acceptor"/>
    <property type="evidence" value="ECO:0007669"/>
    <property type="project" value="InterPro"/>
</dbReference>
<keyword evidence="4" id="KW-0520">NAD</keyword>
<keyword evidence="9" id="KW-1185">Reference proteome</keyword>
<dbReference type="PANTHER" id="PTHR42789">
    <property type="entry name" value="D-ISOMER SPECIFIC 2-HYDROXYACID DEHYDROGENASE FAMILY PROTEIN (AFU_ORTHOLOGUE AFUA_6G10090)"/>
    <property type="match status" value="1"/>
</dbReference>
<evidence type="ECO:0000256" key="5">
    <source>
        <dbReference type="RuleBase" id="RU003719"/>
    </source>
</evidence>
<dbReference type="Proteomes" id="UP001299265">
    <property type="component" value="Unassembled WGS sequence"/>
</dbReference>
<organism evidence="8 9">
    <name type="scientific">Lientehia hominis</name>
    <dbReference type="NCBI Taxonomy" id="2897778"/>
    <lineage>
        <taxon>Bacteria</taxon>
        <taxon>Bacillati</taxon>
        <taxon>Bacillota</taxon>
        <taxon>Clostridia</taxon>
        <taxon>Lachnospirales</taxon>
        <taxon>Lachnospiraceae</taxon>
        <taxon>Lientehia</taxon>
    </lineage>
</organism>
<proteinExistence type="inferred from homology"/>
<dbReference type="Gene3D" id="3.40.50.720">
    <property type="entry name" value="NAD(P)-binding Rossmann-like Domain"/>
    <property type="match status" value="2"/>
</dbReference>
<dbReference type="EMBL" id="JAJNOR010000011">
    <property type="protein sequence ID" value="MCD2493659.1"/>
    <property type="molecule type" value="Genomic_DNA"/>
</dbReference>
<dbReference type="PROSITE" id="PS00065">
    <property type="entry name" value="D_2_HYDROXYACID_DH_1"/>
    <property type="match status" value="1"/>
</dbReference>
<dbReference type="SUPFAM" id="SSF52283">
    <property type="entry name" value="Formate/glycerate dehydrogenase catalytic domain-like"/>
    <property type="match status" value="1"/>
</dbReference>
<name>A0AAP2WAQ4_9FIRM</name>
<evidence type="ECO:0000259" key="6">
    <source>
        <dbReference type="Pfam" id="PF00389"/>
    </source>
</evidence>
<dbReference type="Pfam" id="PF02826">
    <property type="entry name" value="2-Hacid_dh_C"/>
    <property type="match status" value="1"/>
</dbReference>
<comment type="caution">
    <text evidence="8">The sequence shown here is derived from an EMBL/GenBank/DDBJ whole genome shotgun (WGS) entry which is preliminary data.</text>
</comment>
<dbReference type="AlphaFoldDB" id="A0AAP2WAQ4"/>
<dbReference type="SUPFAM" id="SSF51735">
    <property type="entry name" value="NAD(P)-binding Rossmann-fold domains"/>
    <property type="match status" value="1"/>
</dbReference>